<dbReference type="CDD" id="cd05233">
    <property type="entry name" value="SDR_c"/>
    <property type="match status" value="1"/>
</dbReference>
<dbReference type="PANTHER" id="PTHR44196:SF1">
    <property type="entry name" value="DEHYDROGENASE_REDUCTASE SDR FAMILY MEMBER 7B"/>
    <property type="match status" value="1"/>
</dbReference>
<dbReference type="InterPro" id="IPR036291">
    <property type="entry name" value="NAD(P)-bd_dom_sf"/>
</dbReference>
<dbReference type="EMBL" id="CP043641">
    <property type="protein sequence ID" value="QNE35522.1"/>
    <property type="molecule type" value="Genomic_DNA"/>
</dbReference>
<dbReference type="Gene3D" id="3.40.50.720">
    <property type="entry name" value="NAD(P)-binding Rossmann-like Domain"/>
    <property type="match status" value="1"/>
</dbReference>
<dbReference type="RefSeq" id="WP_185278683.1">
    <property type="nucleotide sequence ID" value="NZ_CP043641.1"/>
</dbReference>
<evidence type="ECO:0000256" key="2">
    <source>
        <dbReference type="ARBA" id="ARBA00023002"/>
    </source>
</evidence>
<gene>
    <name evidence="4" type="ORF">F1C12_10535</name>
</gene>
<dbReference type="PANTHER" id="PTHR44196">
    <property type="entry name" value="DEHYDROGENASE/REDUCTASE SDR FAMILY MEMBER 7B"/>
    <property type="match status" value="1"/>
</dbReference>
<sequence length="243" mass="25221">MGSSADGRVVWITGAGSGIGRAAAIEAAAAGWRVALTGRREAALEATADAVREAGGSALVLPGDATSDPVVRASLERIDATWGRLDALVLAAGLNAPERRWADHDLPTFDEIVRVNLTGPAHLVTEALPLLRASGGVVVFVSSYSAWAFNPIAGVAYSASKAGLSALSRTLNAQEAVAGVRSCHLCPGDVNTDFLGHRPQVPSDDARAVMLQPADVARSIRFVLEAPAHVRFDELVVSPVSQT</sequence>
<dbReference type="Pfam" id="PF00106">
    <property type="entry name" value="adh_short"/>
    <property type="match status" value="1"/>
</dbReference>
<dbReference type="AlphaFoldDB" id="A0A7G6YAK7"/>
<evidence type="ECO:0000313" key="5">
    <source>
        <dbReference type="Proteomes" id="UP000515511"/>
    </source>
</evidence>
<evidence type="ECO:0000256" key="1">
    <source>
        <dbReference type="ARBA" id="ARBA00006484"/>
    </source>
</evidence>
<dbReference type="GO" id="GO:0016491">
    <property type="term" value="F:oxidoreductase activity"/>
    <property type="evidence" value="ECO:0007669"/>
    <property type="project" value="UniProtKB-KW"/>
</dbReference>
<dbReference type="Proteomes" id="UP000515511">
    <property type="component" value="Chromosome"/>
</dbReference>
<dbReference type="PRINTS" id="PR00081">
    <property type="entry name" value="GDHRDH"/>
</dbReference>
<reference evidence="5" key="1">
    <citation type="submission" date="2019-09" db="EMBL/GenBank/DDBJ databases">
        <title>Antimicrobial potential of Antarctic Bacteria.</title>
        <authorList>
            <person name="Benaud N."/>
            <person name="Edwards R.J."/>
            <person name="Ferrari B.C."/>
        </authorList>
    </citation>
    <scope>NUCLEOTIDE SEQUENCE [LARGE SCALE GENOMIC DNA]</scope>
    <source>
        <strain evidence="5">INR9</strain>
    </source>
</reference>
<protein>
    <submittedName>
        <fullName evidence="4">SDR family oxidoreductase</fullName>
    </submittedName>
</protein>
<dbReference type="PRINTS" id="PR00080">
    <property type="entry name" value="SDRFAMILY"/>
</dbReference>
<comment type="similarity">
    <text evidence="1 3">Belongs to the short-chain dehydrogenases/reductases (SDR) family.</text>
</comment>
<organism evidence="4 5">
    <name type="scientific">Leifsonia shinshuensis</name>
    <dbReference type="NCBI Taxonomy" id="150026"/>
    <lineage>
        <taxon>Bacteria</taxon>
        <taxon>Bacillati</taxon>
        <taxon>Actinomycetota</taxon>
        <taxon>Actinomycetes</taxon>
        <taxon>Micrococcales</taxon>
        <taxon>Microbacteriaceae</taxon>
        <taxon>Leifsonia</taxon>
    </lineage>
</organism>
<keyword evidence="2" id="KW-0560">Oxidoreductase</keyword>
<dbReference type="GO" id="GO:0016020">
    <property type="term" value="C:membrane"/>
    <property type="evidence" value="ECO:0007669"/>
    <property type="project" value="TreeGrafter"/>
</dbReference>
<dbReference type="KEGG" id="lse:F1C12_10535"/>
<dbReference type="InterPro" id="IPR002347">
    <property type="entry name" value="SDR_fam"/>
</dbReference>
<evidence type="ECO:0000313" key="4">
    <source>
        <dbReference type="EMBL" id="QNE35522.1"/>
    </source>
</evidence>
<proteinExistence type="inferred from homology"/>
<name>A0A7G6YAK7_9MICO</name>
<evidence type="ECO:0000256" key="3">
    <source>
        <dbReference type="RuleBase" id="RU000363"/>
    </source>
</evidence>
<dbReference type="SUPFAM" id="SSF51735">
    <property type="entry name" value="NAD(P)-binding Rossmann-fold domains"/>
    <property type="match status" value="1"/>
</dbReference>
<accession>A0A7G6YAK7</accession>